<evidence type="ECO:0000313" key="2">
    <source>
        <dbReference type="Proteomes" id="UP000505210"/>
    </source>
</evidence>
<gene>
    <name evidence="1" type="ORF">HPC62_22195</name>
</gene>
<dbReference type="RefSeq" id="WP_172358556.1">
    <property type="nucleotide sequence ID" value="NZ_CP053661.1"/>
</dbReference>
<organism evidence="1 2">
    <name type="scientific">Thermoleptolyngbya sichuanensis A183</name>
    <dbReference type="NCBI Taxonomy" id="2737172"/>
    <lineage>
        <taxon>Bacteria</taxon>
        <taxon>Bacillati</taxon>
        <taxon>Cyanobacteriota</taxon>
        <taxon>Cyanophyceae</taxon>
        <taxon>Oculatellales</taxon>
        <taxon>Oculatellaceae</taxon>
        <taxon>Thermoleptolyngbya</taxon>
        <taxon>Thermoleptolyngbya sichuanensis</taxon>
    </lineage>
</organism>
<dbReference type="EMBL" id="CP053661">
    <property type="protein sequence ID" value="QKD84534.1"/>
    <property type="molecule type" value="Genomic_DNA"/>
</dbReference>
<keyword evidence="2" id="KW-1185">Reference proteome</keyword>
<protein>
    <submittedName>
        <fullName evidence="1">Uncharacterized protein</fullName>
    </submittedName>
</protein>
<name>A0A6M8BCG2_9CYAN</name>
<accession>A0A6M8BCG2</accession>
<dbReference type="Proteomes" id="UP000505210">
    <property type="component" value="Chromosome"/>
</dbReference>
<dbReference type="AlphaFoldDB" id="A0A6M8BCG2"/>
<evidence type="ECO:0000313" key="1">
    <source>
        <dbReference type="EMBL" id="QKD84534.1"/>
    </source>
</evidence>
<dbReference type="KEGG" id="theu:HPC62_22195"/>
<reference evidence="1 2" key="1">
    <citation type="submission" date="2020-05" db="EMBL/GenBank/DDBJ databases">
        <title>Complete genome sequence of of a novel Thermoleptolyngbya strain isolated from hot springs of Ganzi, Sichuan China.</title>
        <authorList>
            <person name="Tang J."/>
            <person name="Daroch M."/>
            <person name="Li L."/>
            <person name="Waleron K."/>
            <person name="Waleron M."/>
            <person name="Waleron M."/>
        </authorList>
    </citation>
    <scope>NUCLEOTIDE SEQUENCE [LARGE SCALE GENOMIC DNA]</scope>
    <source>
        <strain evidence="1 2">PKUAC-SCTA183</strain>
    </source>
</reference>
<sequence>MEYQESLYTQLTFHYVNGTSESFNLYAPIESDGTHQTTQLEVRHLLKKDWWIVNLPEQTVFINVDNVLKMEMKPALSQLQGEDVFSNAERVTALNRSR</sequence>
<proteinExistence type="predicted"/>